<protein>
    <recommendedName>
        <fullName evidence="4">Protein-L-isoaspartate O-methyltransferase</fullName>
        <ecNumber evidence="3">2.1.1.77</ecNumber>
    </recommendedName>
    <alternativeName>
        <fullName evidence="11">L-isoaspartyl protein carboxyl methyltransferase</fullName>
    </alternativeName>
    <alternativeName>
        <fullName evidence="9">Protein L-isoaspartyl methyltransferase</fullName>
    </alternativeName>
    <alternativeName>
        <fullName evidence="10">Protein-beta-aspartate methyltransferase</fullName>
    </alternativeName>
</protein>
<evidence type="ECO:0000256" key="1">
    <source>
        <dbReference type="ARBA" id="ARBA00004496"/>
    </source>
</evidence>
<dbReference type="AlphaFoldDB" id="A0AAE8VWQ3"/>
<name>A0AAE8VWQ3_9ACTN</name>
<comment type="caution">
    <text evidence="12">The sequence shown here is derived from an EMBL/GenBank/DDBJ whole genome shotgun (WGS) entry which is preliminary data.</text>
</comment>
<evidence type="ECO:0000256" key="9">
    <source>
        <dbReference type="ARBA" id="ARBA00030757"/>
    </source>
</evidence>
<dbReference type="CDD" id="cd02440">
    <property type="entry name" value="AdoMet_MTases"/>
    <property type="match status" value="1"/>
</dbReference>
<dbReference type="EC" id="2.1.1.77" evidence="3"/>
<gene>
    <name evidence="12" type="ORF">Sipo8835_37095</name>
</gene>
<evidence type="ECO:0000256" key="4">
    <source>
        <dbReference type="ARBA" id="ARBA00013346"/>
    </source>
</evidence>
<dbReference type="PANTHER" id="PTHR11579:SF0">
    <property type="entry name" value="PROTEIN-L-ISOASPARTATE(D-ASPARTATE) O-METHYLTRANSFERASE"/>
    <property type="match status" value="1"/>
</dbReference>
<organism evidence="12 13">
    <name type="scientific">Streptomyces ipomoeae</name>
    <dbReference type="NCBI Taxonomy" id="103232"/>
    <lineage>
        <taxon>Bacteria</taxon>
        <taxon>Bacillati</taxon>
        <taxon>Actinomycetota</taxon>
        <taxon>Actinomycetes</taxon>
        <taxon>Kitasatosporales</taxon>
        <taxon>Streptomycetaceae</taxon>
        <taxon>Streptomyces</taxon>
    </lineage>
</organism>
<comment type="subcellular location">
    <subcellularLocation>
        <location evidence="1">Cytoplasm</location>
    </subcellularLocation>
</comment>
<dbReference type="SUPFAM" id="SSF53335">
    <property type="entry name" value="S-adenosyl-L-methionine-dependent methyltransferases"/>
    <property type="match status" value="1"/>
</dbReference>
<keyword evidence="8" id="KW-0949">S-adenosyl-L-methionine</keyword>
<evidence type="ECO:0000256" key="5">
    <source>
        <dbReference type="ARBA" id="ARBA00022490"/>
    </source>
</evidence>
<sequence>MTMANVGGAEWADAFRAVPRSAFLPDVMWPFDMDTGRGVTVRKADDPEAWRAYADADVPIVTQWDGGEGDGLNPGLLATSSASMPSVVRSMLADLDVHPGHRVLEIGTGTGYNAALLAHRVGPGNVVTVEVDGGVAATARAALRRFGLPVEVITGDGLLGHAAGAPYDRIIATCGLRRIPYAWVRQTRPGGLIVVPWGTDYGREDAVARLVVAADGTRASGRFTGPVEFMKLRAQRRAWPRHDDYMPAEGVSGGDRSSTTLTEVDFVRGPFDPLRFALGLRVPACLCAVADKRDGVRPVWLYGLSDRSWACVIFRDGEPASIVHQGGPRRLWDETEAARGWWKERGEPGFERFGLTVDERGTYAWLDDPSASWPA</sequence>
<dbReference type="EMBL" id="SPAZ01000287">
    <property type="protein sequence ID" value="TQE22002.1"/>
    <property type="molecule type" value="Genomic_DNA"/>
</dbReference>
<evidence type="ECO:0000256" key="6">
    <source>
        <dbReference type="ARBA" id="ARBA00022603"/>
    </source>
</evidence>
<dbReference type="InterPro" id="IPR000682">
    <property type="entry name" value="PCMT"/>
</dbReference>
<evidence type="ECO:0000256" key="7">
    <source>
        <dbReference type="ARBA" id="ARBA00022679"/>
    </source>
</evidence>
<reference evidence="12 13" key="1">
    <citation type="submission" date="2019-03" db="EMBL/GenBank/DDBJ databases">
        <title>Comparative genomic analyses of the sweetpotato soil rot pathogen, Streptomyces ipomoeae.</title>
        <authorList>
            <person name="Ruschel Soares N."/>
            <person name="Badger J.H."/>
            <person name="Huguet-Tapia J.C."/>
            <person name="Clark C.A."/>
            <person name="Pettis G.S."/>
        </authorList>
    </citation>
    <scope>NUCLEOTIDE SEQUENCE [LARGE SCALE GENOMIC DNA]</scope>
    <source>
        <strain evidence="12 13">88-35</strain>
    </source>
</reference>
<comment type="similarity">
    <text evidence="2">Belongs to the methyltransferase superfamily. L-isoaspartyl/D-aspartyl protein methyltransferase family.</text>
</comment>
<keyword evidence="5" id="KW-0963">Cytoplasm</keyword>
<evidence type="ECO:0000256" key="3">
    <source>
        <dbReference type="ARBA" id="ARBA00011890"/>
    </source>
</evidence>
<evidence type="ECO:0000256" key="10">
    <source>
        <dbReference type="ARBA" id="ARBA00031323"/>
    </source>
</evidence>
<accession>A0AAE8VWQ3</accession>
<dbReference type="Pfam" id="PF01135">
    <property type="entry name" value="PCMT"/>
    <property type="match status" value="1"/>
</dbReference>
<dbReference type="GO" id="GO:0004719">
    <property type="term" value="F:protein-L-isoaspartate (D-aspartate) O-methyltransferase activity"/>
    <property type="evidence" value="ECO:0007669"/>
    <property type="project" value="UniProtKB-EC"/>
</dbReference>
<dbReference type="InterPro" id="IPR029063">
    <property type="entry name" value="SAM-dependent_MTases_sf"/>
</dbReference>
<dbReference type="GO" id="GO:0032259">
    <property type="term" value="P:methylation"/>
    <property type="evidence" value="ECO:0007669"/>
    <property type="project" value="UniProtKB-KW"/>
</dbReference>
<evidence type="ECO:0000313" key="13">
    <source>
        <dbReference type="Proteomes" id="UP000318720"/>
    </source>
</evidence>
<evidence type="ECO:0000256" key="11">
    <source>
        <dbReference type="ARBA" id="ARBA00031350"/>
    </source>
</evidence>
<proteinExistence type="inferred from homology"/>
<dbReference type="Proteomes" id="UP000318720">
    <property type="component" value="Unassembled WGS sequence"/>
</dbReference>
<evidence type="ECO:0000313" key="12">
    <source>
        <dbReference type="EMBL" id="TQE22002.1"/>
    </source>
</evidence>
<keyword evidence="7" id="KW-0808">Transferase</keyword>
<evidence type="ECO:0000256" key="8">
    <source>
        <dbReference type="ARBA" id="ARBA00022691"/>
    </source>
</evidence>
<dbReference type="PANTHER" id="PTHR11579">
    <property type="entry name" value="PROTEIN-L-ISOASPARTATE O-METHYLTRANSFERASE"/>
    <property type="match status" value="1"/>
</dbReference>
<dbReference type="Gene3D" id="3.40.50.150">
    <property type="entry name" value="Vaccinia Virus protein VP39"/>
    <property type="match status" value="1"/>
</dbReference>
<keyword evidence="6 12" id="KW-0489">Methyltransferase</keyword>
<dbReference type="GO" id="GO:0005737">
    <property type="term" value="C:cytoplasm"/>
    <property type="evidence" value="ECO:0007669"/>
    <property type="project" value="UniProtKB-SubCell"/>
</dbReference>
<evidence type="ECO:0000256" key="2">
    <source>
        <dbReference type="ARBA" id="ARBA00005369"/>
    </source>
</evidence>